<comment type="caution">
    <text evidence="2">The sequence shown here is derived from an EMBL/GenBank/DDBJ whole genome shotgun (WGS) entry which is preliminary data.</text>
</comment>
<proteinExistence type="predicted"/>
<dbReference type="EMBL" id="JALJRB010000005">
    <property type="protein sequence ID" value="MCJ8500255.1"/>
    <property type="molecule type" value="Genomic_DNA"/>
</dbReference>
<evidence type="ECO:0000313" key="3">
    <source>
        <dbReference type="Proteomes" id="UP001165427"/>
    </source>
</evidence>
<reference evidence="2" key="1">
    <citation type="submission" date="2022-04" db="EMBL/GenBank/DDBJ databases">
        <title>Desulfatitalea alkaliphila sp. nov., a novel anaerobic sulfate-reducing bacterium isolated from terrestrial mud volcano, Taman Peninsula, Russia.</title>
        <authorList>
            <person name="Khomyakova M.A."/>
            <person name="Merkel A.Y."/>
            <person name="Slobodkin A.I."/>
        </authorList>
    </citation>
    <scope>NUCLEOTIDE SEQUENCE</scope>
    <source>
        <strain evidence="2">M08but</strain>
    </source>
</reference>
<feature type="region of interest" description="Disordered" evidence="1">
    <location>
        <begin position="1"/>
        <end position="26"/>
    </location>
</feature>
<feature type="compositionally biased region" description="Basic and acidic residues" evidence="1">
    <location>
        <begin position="1"/>
        <end position="13"/>
    </location>
</feature>
<organism evidence="2 3">
    <name type="scientific">Desulfatitalea alkaliphila</name>
    <dbReference type="NCBI Taxonomy" id="2929485"/>
    <lineage>
        <taxon>Bacteria</taxon>
        <taxon>Pseudomonadati</taxon>
        <taxon>Thermodesulfobacteriota</taxon>
        <taxon>Desulfobacteria</taxon>
        <taxon>Desulfobacterales</taxon>
        <taxon>Desulfosarcinaceae</taxon>
        <taxon>Desulfatitalea</taxon>
    </lineage>
</organism>
<dbReference type="AlphaFoldDB" id="A0AA41R3I9"/>
<gene>
    <name evidence="2" type="ORF">MRX98_06685</name>
</gene>
<keyword evidence="3" id="KW-1185">Reference proteome</keyword>
<dbReference type="RefSeq" id="WP_246904165.1">
    <property type="nucleotide sequence ID" value="NZ_JALJRB010000005.1"/>
</dbReference>
<protein>
    <submittedName>
        <fullName evidence="2">Uncharacterized protein</fullName>
    </submittedName>
</protein>
<evidence type="ECO:0000256" key="1">
    <source>
        <dbReference type="SAM" id="MobiDB-lite"/>
    </source>
</evidence>
<dbReference type="Proteomes" id="UP001165427">
    <property type="component" value="Unassembled WGS sequence"/>
</dbReference>
<name>A0AA41R3I9_9BACT</name>
<accession>A0AA41R3I9</accession>
<evidence type="ECO:0000313" key="2">
    <source>
        <dbReference type="EMBL" id="MCJ8500255.1"/>
    </source>
</evidence>
<sequence length="115" mass="12581">MHHHPEPSAEHRKGTGPNIDLQHPRFAMQKPLDNTKLNACLVAPNSVGRCGPTPHVLDGAGRRDLLVHGMAAFTPENPAEGINGECYGQRQMTGYATGWDNRCNGVRAGWEEDSR</sequence>